<dbReference type="AlphaFoldDB" id="A0A7Z7LVS0"/>
<protein>
    <submittedName>
        <fullName evidence="1">Uncharacterized protein</fullName>
    </submittedName>
</protein>
<comment type="caution">
    <text evidence="1">The sequence shown here is derived from an EMBL/GenBank/DDBJ whole genome shotgun (WGS) entry which is preliminary data.</text>
</comment>
<name>A0A7Z7LVS0_9FLAO</name>
<evidence type="ECO:0000313" key="1">
    <source>
        <dbReference type="EMBL" id="STD03024.1"/>
    </source>
</evidence>
<evidence type="ECO:0000313" key="2">
    <source>
        <dbReference type="Proteomes" id="UP000254876"/>
    </source>
</evidence>
<proteinExistence type="predicted"/>
<dbReference type="Proteomes" id="UP000254876">
    <property type="component" value="Unassembled WGS sequence"/>
</dbReference>
<dbReference type="EMBL" id="UFYD01000001">
    <property type="protein sequence ID" value="STD03024.1"/>
    <property type="molecule type" value="Genomic_DNA"/>
</dbReference>
<sequence length="38" mass="4390">MRAVLSPNMSKITSITHIYNDYKLYEIYLGKTNIPIGM</sequence>
<accession>A0A7Z7LVS0</accession>
<organism evidence="1 2">
    <name type="scientific">Elizabethkingia anophelis</name>
    <dbReference type="NCBI Taxonomy" id="1117645"/>
    <lineage>
        <taxon>Bacteria</taxon>
        <taxon>Pseudomonadati</taxon>
        <taxon>Bacteroidota</taxon>
        <taxon>Flavobacteriia</taxon>
        <taxon>Flavobacteriales</taxon>
        <taxon>Weeksellaceae</taxon>
        <taxon>Elizabethkingia</taxon>
    </lineage>
</organism>
<gene>
    <name evidence="1" type="ORF">NCTC10588_01888</name>
</gene>
<reference evidence="1 2" key="1">
    <citation type="submission" date="2018-06" db="EMBL/GenBank/DDBJ databases">
        <authorList>
            <consortium name="Pathogen Informatics"/>
            <person name="Doyle S."/>
        </authorList>
    </citation>
    <scope>NUCLEOTIDE SEQUENCE [LARGE SCALE GENOMIC DNA]</scope>
    <source>
        <strain evidence="1 2">NCTC10588</strain>
    </source>
</reference>